<dbReference type="InterPro" id="IPR010998">
    <property type="entry name" value="Integrase_recombinase_N"/>
</dbReference>
<organism evidence="4">
    <name type="scientific">freshwater metagenome</name>
    <dbReference type="NCBI Taxonomy" id="449393"/>
    <lineage>
        <taxon>unclassified sequences</taxon>
        <taxon>metagenomes</taxon>
        <taxon>ecological metagenomes</taxon>
    </lineage>
</organism>
<sequence length="422" mass="47744">MTTNKKTKASYITDFGIRIYAPKVNKNYWRISYVDQEGKLRDTTATSERLAMNKASEIEKLLMNNVGNLPHNAVSEMIDEYIKEKTKIHSGGRAEWGAKHKRSQLSIFRNHVLSAVGDKKCIRLDNRDLIKIIDACGTVDVRDHVATAISTLIRWGCAKGWLLQNSDMLLRDLNKIANRKVKIAGESKHHVDKREIPTHAKVAAVAKAASEVTDVWWYELMFNLAAYSGLRFGEICDLDLTDIDLNQRQIIVDFQCLSDGGNKSRQLPKWDKQRTTVFPEVTPSGYKLKANLKKRISELNKMNVTPVLQDGTSRKLLFPNKDGGWLCPSSFGNRVRRPAQEIAGWPKDSDGKFVWNFHSLRHVFCTYYFVDLKKKIGDVAFTAGHASPVTTLEMYVGITGGVLERMTETTPVIKTPKKSKTK</sequence>
<dbReference type="PANTHER" id="PTHR30349:SF41">
    <property type="entry name" value="INTEGRASE_RECOMBINASE PROTEIN MJ0367-RELATED"/>
    <property type="match status" value="1"/>
</dbReference>
<evidence type="ECO:0000256" key="1">
    <source>
        <dbReference type="ARBA" id="ARBA00023125"/>
    </source>
</evidence>
<dbReference type="Gene3D" id="1.10.150.130">
    <property type="match status" value="1"/>
</dbReference>
<proteinExistence type="predicted"/>
<evidence type="ECO:0000259" key="3">
    <source>
        <dbReference type="PROSITE" id="PS51898"/>
    </source>
</evidence>
<dbReference type="AlphaFoldDB" id="A0A6J6MIS2"/>
<dbReference type="SUPFAM" id="SSF56349">
    <property type="entry name" value="DNA breaking-rejoining enzymes"/>
    <property type="match status" value="1"/>
</dbReference>
<dbReference type="InterPro" id="IPR050090">
    <property type="entry name" value="Tyrosine_recombinase_XerCD"/>
</dbReference>
<dbReference type="Pfam" id="PF00589">
    <property type="entry name" value="Phage_integrase"/>
    <property type="match status" value="1"/>
</dbReference>
<dbReference type="EMBL" id="CAEZXD010000011">
    <property type="protein sequence ID" value="CAB4674120.1"/>
    <property type="molecule type" value="Genomic_DNA"/>
</dbReference>
<dbReference type="InterPro" id="IPR002104">
    <property type="entry name" value="Integrase_catalytic"/>
</dbReference>
<evidence type="ECO:0000256" key="2">
    <source>
        <dbReference type="ARBA" id="ARBA00023172"/>
    </source>
</evidence>
<dbReference type="PROSITE" id="PS51898">
    <property type="entry name" value="TYR_RECOMBINASE"/>
    <property type="match status" value="1"/>
</dbReference>
<evidence type="ECO:0000313" key="4">
    <source>
        <dbReference type="EMBL" id="CAB4674120.1"/>
    </source>
</evidence>
<dbReference type="GO" id="GO:0003677">
    <property type="term" value="F:DNA binding"/>
    <property type="evidence" value="ECO:0007669"/>
    <property type="project" value="UniProtKB-KW"/>
</dbReference>
<dbReference type="CDD" id="cd00397">
    <property type="entry name" value="DNA_BRE_C"/>
    <property type="match status" value="1"/>
</dbReference>
<dbReference type="GO" id="GO:0015074">
    <property type="term" value="P:DNA integration"/>
    <property type="evidence" value="ECO:0007669"/>
    <property type="project" value="InterPro"/>
</dbReference>
<dbReference type="InterPro" id="IPR013762">
    <property type="entry name" value="Integrase-like_cat_sf"/>
</dbReference>
<dbReference type="PANTHER" id="PTHR30349">
    <property type="entry name" value="PHAGE INTEGRASE-RELATED"/>
    <property type="match status" value="1"/>
</dbReference>
<dbReference type="GO" id="GO:0006310">
    <property type="term" value="P:DNA recombination"/>
    <property type="evidence" value="ECO:0007669"/>
    <property type="project" value="UniProtKB-KW"/>
</dbReference>
<dbReference type="InterPro" id="IPR011010">
    <property type="entry name" value="DNA_brk_join_enz"/>
</dbReference>
<name>A0A6J6MIS2_9ZZZZ</name>
<accession>A0A6J6MIS2</accession>
<dbReference type="Gene3D" id="1.10.443.10">
    <property type="entry name" value="Intergrase catalytic core"/>
    <property type="match status" value="1"/>
</dbReference>
<feature type="domain" description="Tyr recombinase" evidence="3">
    <location>
        <begin position="192"/>
        <end position="408"/>
    </location>
</feature>
<protein>
    <submittedName>
        <fullName evidence="4">Unannotated protein</fullName>
    </submittedName>
</protein>
<keyword evidence="1" id="KW-0238">DNA-binding</keyword>
<gene>
    <name evidence="4" type="ORF">UFOPK2343_00578</name>
</gene>
<keyword evidence="2" id="KW-0233">DNA recombination</keyword>
<reference evidence="4" key="1">
    <citation type="submission" date="2020-05" db="EMBL/GenBank/DDBJ databases">
        <authorList>
            <person name="Chiriac C."/>
            <person name="Salcher M."/>
            <person name="Ghai R."/>
            <person name="Kavagutti S V."/>
        </authorList>
    </citation>
    <scope>NUCLEOTIDE SEQUENCE</scope>
</reference>